<protein>
    <submittedName>
        <fullName evidence="2">Asymmetric leaves1 and rough sheath</fullName>
    </submittedName>
</protein>
<feature type="compositionally biased region" description="Low complexity" evidence="1">
    <location>
        <begin position="27"/>
        <end position="44"/>
    </location>
</feature>
<reference evidence="3" key="1">
    <citation type="submission" date="2024-07" db="EMBL/GenBank/DDBJ databases">
        <title>Two chromosome-level genome assemblies of Korean endemic species Abeliophyllum distichum and Forsythia ovata (Oleaceae).</title>
        <authorList>
            <person name="Jang H."/>
        </authorList>
    </citation>
    <scope>NUCLEOTIDE SEQUENCE [LARGE SCALE GENOMIC DNA]</scope>
</reference>
<dbReference type="Proteomes" id="UP001604277">
    <property type="component" value="Unassembled WGS sequence"/>
</dbReference>
<gene>
    <name evidence="2" type="ORF">Fot_04130</name>
</gene>
<sequence length="128" mass="14486">MGFLHTDLHTPSYLTVLPPWLASSNSTTTVEPPSPSVTLSLSPSTIPPPPASAHRQQRLLHNHDWRIHANDRCIHEHLNAGAPLLMICWKKTRRALILMICWKNCNLMLVGRCWWWKMCAKGSGGEED</sequence>
<name>A0ABD1XBQ0_9LAMI</name>
<evidence type="ECO:0000313" key="2">
    <source>
        <dbReference type="EMBL" id="KAL2559391.1"/>
    </source>
</evidence>
<dbReference type="AlphaFoldDB" id="A0ABD1XBQ0"/>
<comment type="caution">
    <text evidence="2">The sequence shown here is derived from an EMBL/GenBank/DDBJ whole genome shotgun (WGS) entry which is preliminary data.</text>
</comment>
<organism evidence="2 3">
    <name type="scientific">Forsythia ovata</name>
    <dbReference type="NCBI Taxonomy" id="205694"/>
    <lineage>
        <taxon>Eukaryota</taxon>
        <taxon>Viridiplantae</taxon>
        <taxon>Streptophyta</taxon>
        <taxon>Embryophyta</taxon>
        <taxon>Tracheophyta</taxon>
        <taxon>Spermatophyta</taxon>
        <taxon>Magnoliopsida</taxon>
        <taxon>eudicotyledons</taxon>
        <taxon>Gunneridae</taxon>
        <taxon>Pentapetalae</taxon>
        <taxon>asterids</taxon>
        <taxon>lamiids</taxon>
        <taxon>Lamiales</taxon>
        <taxon>Oleaceae</taxon>
        <taxon>Forsythieae</taxon>
        <taxon>Forsythia</taxon>
    </lineage>
</organism>
<proteinExistence type="predicted"/>
<feature type="region of interest" description="Disordered" evidence="1">
    <location>
        <begin position="27"/>
        <end position="53"/>
    </location>
</feature>
<keyword evidence="3" id="KW-1185">Reference proteome</keyword>
<accession>A0ABD1XBQ0</accession>
<dbReference type="EMBL" id="JBFOLJ010000001">
    <property type="protein sequence ID" value="KAL2559391.1"/>
    <property type="molecule type" value="Genomic_DNA"/>
</dbReference>
<evidence type="ECO:0000256" key="1">
    <source>
        <dbReference type="SAM" id="MobiDB-lite"/>
    </source>
</evidence>
<evidence type="ECO:0000313" key="3">
    <source>
        <dbReference type="Proteomes" id="UP001604277"/>
    </source>
</evidence>